<dbReference type="PROSITE" id="PS50297">
    <property type="entry name" value="ANK_REP_REGION"/>
    <property type="match status" value="1"/>
</dbReference>
<evidence type="ECO:0000256" key="1">
    <source>
        <dbReference type="ARBA" id="ARBA00022737"/>
    </source>
</evidence>
<dbReference type="AlphaFoldDB" id="A0A812N6Z5"/>
<dbReference type="GO" id="GO:0085020">
    <property type="term" value="P:protein K6-linked ubiquitination"/>
    <property type="evidence" value="ECO:0007669"/>
    <property type="project" value="TreeGrafter"/>
</dbReference>
<feature type="repeat" description="ANK" evidence="3">
    <location>
        <begin position="340"/>
        <end position="368"/>
    </location>
</feature>
<evidence type="ECO:0000256" key="3">
    <source>
        <dbReference type="PROSITE-ProRule" id="PRU00023"/>
    </source>
</evidence>
<dbReference type="PANTHER" id="PTHR24171">
    <property type="entry name" value="ANKYRIN REPEAT DOMAIN-CONTAINING PROTEIN 39-RELATED"/>
    <property type="match status" value="1"/>
</dbReference>
<dbReference type="SMART" id="SM00248">
    <property type="entry name" value="ANK"/>
    <property type="match status" value="4"/>
</dbReference>
<dbReference type="PANTHER" id="PTHR24171:SF8">
    <property type="entry name" value="BRCA1-ASSOCIATED RING DOMAIN PROTEIN 1"/>
    <property type="match status" value="1"/>
</dbReference>
<accession>A0A812N6Z5</accession>
<sequence length="655" mass="72380">MACRGGLPRTALDDCAASLREPKELLLNFPMYVVPLETVMKMTHVRPHQELLLDGLLETFDPGRGKAMFVSHQWTSEQHPDPDGKQLRIFQEAMSNLMTGRTVAQPNVWTELVFKLAGGSATLFKASQLTSAPIWVWYDYFCIPQHAVNMESRSVSANKFQDQRNAIASISAYIDKCHYFVALCPLMKHTNLSTLSAQSWKQRGWCRAEAVARDLSVNNGLTLIVESPQQVSLSVAYDMSKAPGDGEFTIADDRRVIGQLIRDMVQKQLHNSLRTGDFSRYRFLLHHQSVLLRNTDTMPVPGLLEDSPAGSVSTPKGPEEIVRDFLHQNGFEKVSDRDTSGWSPLLYAALGGNPEVIEALLLQGADPNDYIRKVQNLVMFVKGTPALSICTSQEHNEAMRVLLRFRADPNKHDPGRSSPLFYASNSDNMDGARILMEAGADPLLRSIFDTNAFDQACTMGATKILKEVLNVPPHALSQREAIAFATGFGHACPETISVLLDMGCDKDGAVVPRNTLMKLFVSACALKHRVAPTSLTTLVYHQPSATPLMRSILSGSYSCALLLLETSARVDVRNSKNQTAFDLAVKKQAPDSLLWALWERGAGDHASKESIARWWSNTTQKFPVDSIEELGGSTFDDEDLESLDSVDDPMISVGV</sequence>
<evidence type="ECO:0000313" key="5">
    <source>
        <dbReference type="Proteomes" id="UP000604046"/>
    </source>
</evidence>
<dbReference type="PROSITE" id="PS50088">
    <property type="entry name" value="ANK_REPEAT"/>
    <property type="match status" value="1"/>
</dbReference>
<dbReference type="EMBL" id="CAJNDS010001724">
    <property type="protein sequence ID" value="CAE7274611.1"/>
    <property type="molecule type" value="Genomic_DNA"/>
</dbReference>
<dbReference type="Gene3D" id="1.25.40.20">
    <property type="entry name" value="Ankyrin repeat-containing domain"/>
    <property type="match status" value="2"/>
</dbReference>
<dbReference type="GO" id="GO:0004842">
    <property type="term" value="F:ubiquitin-protein transferase activity"/>
    <property type="evidence" value="ECO:0007669"/>
    <property type="project" value="TreeGrafter"/>
</dbReference>
<comment type="caution">
    <text evidence="4">The sequence shown here is derived from an EMBL/GenBank/DDBJ whole genome shotgun (WGS) entry which is preliminary data.</text>
</comment>
<reference evidence="4" key="1">
    <citation type="submission" date="2021-02" db="EMBL/GenBank/DDBJ databases">
        <authorList>
            <person name="Dougan E. K."/>
            <person name="Rhodes N."/>
            <person name="Thang M."/>
            <person name="Chan C."/>
        </authorList>
    </citation>
    <scope>NUCLEOTIDE SEQUENCE</scope>
</reference>
<dbReference type="InterPro" id="IPR002110">
    <property type="entry name" value="Ankyrin_rpt"/>
</dbReference>
<dbReference type="OrthoDB" id="412100at2759"/>
<gene>
    <name evidence="4" type="primary">ANKRA2</name>
    <name evidence="4" type="ORF">SNAT2548_LOCUS14568</name>
</gene>
<protein>
    <submittedName>
        <fullName evidence="4">ANKRA2 protein</fullName>
    </submittedName>
</protein>
<keyword evidence="1" id="KW-0677">Repeat</keyword>
<organism evidence="4 5">
    <name type="scientific">Symbiodinium natans</name>
    <dbReference type="NCBI Taxonomy" id="878477"/>
    <lineage>
        <taxon>Eukaryota</taxon>
        <taxon>Sar</taxon>
        <taxon>Alveolata</taxon>
        <taxon>Dinophyceae</taxon>
        <taxon>Suessiales</taxon>
        <taxon>Symbiodiniaceae</taxon>
        <taxon>Symbiodinium</taxon>
    </lineage>
</organism>
<name>A0A812N6Z5_9DINO</name>
<keyword evidence="2 3" id="KW-0040">ANK repeat</keyword>
<dbReference type="SUPFAM" id="SSF48403">
    <property type="entry name" value="Ankyrin repeat"/>
    <property type="match status" value="1"/>
</dbReference>
<proteinExistence type="predicted"/>
<evidence type="ECO:0000256" key="2">
    <source>
        <dbReference type="ARBA" id="ARBA00023043"/>
    </source>
</evidence>
<dbReference type="Pfam" id="PF13637">
    <property type="entry name" value="Ank_4"/>
    <property type="match status" value="1"/>
</dbReference>
<dbReference type="InterPro" id="IPR036770">
    <property type="entry name" value="Ankyrin_rpt-contain_sf"/>
</dbReference>
<keyword evidence="5" id="KW-1185">Reference proteome</keyword>
<dbReference type="Proteomes" id="UP000604046">
    <property type="component" value="Unassembled WGS sequence"/>
</dbReference>
<evidence type="ECO:0000313" key="4">
    <source>
        <dbReference type="EMBL" id="CAE7274611.1"/>
    </source>
</evidence>